<feature type="transmembrane region" description="Helical" evidence="1">
    <location>
        <begin position="53"/>
        <end position="77"/>
    </location>
</feature>
<keyword evidence="1" id="KW-1133">Transmembrane helix</keyword>
<dbReference type="EMBL" id="JAATTO010000055">
    <property type="protein sequence ID" value="MBC9982773.1"/>
    <property type="molecule type" value="Genomic_DNA"/>
</dbReference>
<comment type="caution">
    <text evidence="2">The sequence shown here is derived from an EMBL/GenBank/DDBJ whole genome shotgun (WGS) entry which is preliminary data.</text>
</comment>
<accession>A0ABR7UFV5</accession>
<gene>
    <name evidence="2" type="ORF">HA482_31675</name>
</gene>
<protein>
    <submittedName>
        <fullName evidence="2">Uncharacterized protein</fullName>
    </submittedName>
</protein>
<evidence type="ECO:0000313" key="3">
    <source>
        <dbReference type="Proteomes" id="UP000639516"/>
    </source>
</evidence>
<keyword evidence="3" id="KW-1185">Reference proteome</keyword>
<keyword evidence="1" id="KW-0812">Transmembrane</keyword>
<sequence>MGLNLFVLSTISNAAIGEAIKEILAVVDHALAQLRFWLRGGARRRALTRHGRAMTLIIAGEFVIGVGCSALTIVLIASPP</sequence>
<name>A0ABR7UFV5_9BRAD</name>
<keyword evidence="1" id="KW-0472">Membrane</keyword>
<evidence type="ECO:0000313" key="2">
    <source>
        <dbReference type="EMBL" id="MBC9982773.1"/>
    </source>
</evidence>
<reference evidence="2 3" key="1">
    <citation type="journal article" date="2020" name="Arch. Microbiol.">
        <title>Bradyrhizobium campsiandrae sp. nov., a nitrogen-fixing bacterial strain isolated from a native leguminous tree from the Amazon adapted to flooded conditions.</title>
        <authorList>
            <person name="Cabral Michel D."/>
            <person name="Martins da Costa E."/>
            <person name="Azarias Guimaraes A."/>
            <person name="Soares de Carvalho T."/>
            <person name="Santos de Castro Caputo P."/>
            <person name="Willems A."/>
            <person name="de Souza Moreira F.M."/>
        </authorList>
    </citation>
    <scope>NUCLEOTIDE SEQUENCE [LARGE SCALE GENOMIC DNA]</scope>
    <source>
        <strain evidence="3">INPA 384B</strain>
    </source>
</reference>
<organism evidence="2 3">
    <name type="scientific">Bradyrhizobium campsiandrae</name>
    <dbReference type="NCBI Taxonomy" id="1729892"/>
    <lineage>
        <taxon>Bacteria</taxon>
        <taxon>Pseudomonadati</taxon>
        <taxon>Pseudomonadota</taxon>
        <taxon>Alphaproteobacteria</taxon>
        <taxon>Hyphomicrobiales</taxon>
        <taxon>Nitrobacteraceae</taxon>
        <taxon>Bradyrhizobium</taxon>
    </lineage>
</organism>
<proteinExistence type="predicted"/>
<dbReference type="Proteomes" id="UP000639516">
    <property type="component" value="Unassembled WGS sequence"/>
</dbReference>
<evidence type="ECO:0000256" key="1">
    <source>
        <dbReference type="SAM" id="Phobius"/>
    </source>
</evidence>